<keyword evidence="15 23" id="KW-0472">Membrane</keyword>
<accession>A0A2T9ZCF7</accession>
<evidence type="ECO:0000256" key="19">
    <source>
        <dbReference type="ARBA" id="ARBA00039984"/>
    </source>
</evidence>
<evidence type="ECO:0000313" key="25">
    <source>
        <dbReference type="Proteomes" id="UP000245609"/>
    </source>
</evidence>
<dbReference type="STRING" id="133381.A0A2T9ZCF7"/>
<keyword evidence="13" id="KW-0756">Sterol biosynthesis</keyword>
<keyword evidence="7" id="KW-0152">Cholesterol biosynthesis</keyword>
<evidence type="ECO:0000256" key="3">
    <source>
        <dbReference type="ARBA" id="ARBA00005402"/>
    </source>
</evidence>
<feature type="transmembrane region" description="Helical" evidence="23">
    <location>
        <begin position="248"/>
        <end position="269"/>
    </location>
</feature>
<gene>
    <name evidence="24" type="ORF">BB560_003272</name>
</gene>
<dbReference type="FunFam" id="1.20.120.1630:FF:000004">
    <property type="entry name" value="7-dehydrocholesterol reductase"/>
    <property type="match status" value="1"/>
</dbReference>
<keyword evidence="25" id="KW-1185">Reference proteome</keyword>
<feature type="transmembrane region" description="Helical" evidence="23">
    <location>
        <begin position="91"/>
        <end position="108"/>
    </location>
</feature>
<dbReference type="GO" id="GO:0016132">
    <property type="term" value="P:brassinosteroid biosynthetic process"/>
    <property type="evidence" value="ECO:0007669"/>
    <property type="project" value="TreeGrafter"/>
</dbReference>
<feature type="transmembrane region" description="Helical" evidence="23">
    <location>
        <begin position="311"/>
        <end position="330"/>
    </location>
</feature>
<dbReference type="EC" id="1.3.1.21" evidence="18"/>
<dbReference type="Pfam" id="PF01222">
    <property type="entry name" value="ERG4_ERG24"/>
    <property type="match status" value="1"/>
</dbReference>
<comment type="catalytic activity">
    <reaction evidence="21">
        <text>cholesterol + NADP(+) = 7-dehydrocholesterol + NADPH + H(+)</text>
        <dbReference type="Rhea" id="RHEA:23984"/>
        <dbReference type="ChEBI" id="CHEBI:15378"/>
        <dbReference type="ChEBI" id="CHEBI:16113"/>
        <dbReference type="ChEBI" id="CHEBI:17759"/>
        <dbReference type="ChEBI" id="CHEBI:57783"/>
        <dbReference type="ChEBI" id="CHEBI:58349"/>
        <dbReference type="EC" id="1.3.1.21"/>
    </reaction>
    <physiologicalReaction direction="right-to-left" evidence="21">
        <dbReference type="Rhea" id="RHEA:23986"/>
    </physiologicalReaction>
</comment>
<evidence type="ECO:0000256" key="2">
    <source>
        <dbReference type="ARBA" id="ARBA00004770"/>
    </source>
</evidence>
<evidence type="ECO:0000256" key="5">
    <source>
        <dbReference type="ARBA" id="ARBA00022548"/>
    </source>
</evidence>
<dbReference type="GO" id="GO:0047598">
    <property type="term" value="F:7-dehydrocholesterol reductase activity"/>
    <property type="evidence" value="ECO:0007669"/>
    <property type="project" value="UniProtKB-EC"/>
</dbReference>
<dbReference type="InterPro" id="IPR001171">
    <property type="entry name" value="ERG24_DHCR-like"/>
</dbReference>
<keyword evidence="17" id="KW-0753">Steroid metabolism</keyword>
<comment type="pathway">
    <text evidence="2">Steroid biosynthesis; cholesterol biosynthesis.</text>
</comment>
<dbReference type="GO" id="GO:0006695">
    <property type="term" value="P:cholesterol biosynthetic process"/>
    <property type="evidence" value="ECO:0007669"/>
    <property type="project" value="UniProtKB-KW"/>
</dbReference>
<keyword evidence="16" id="KW-1207">Sterol metabolism</keyword>
<organism evidence="24 25">
    <name type="scientific">Smittium megazygosporum</name>
    <dbReference type="NCBI Taxonomy" id="133381"/>
    <lineage>
        <taxon>Eukaryota</taxon>
        <taxon>Fungi</taxon>
        <taxon>Fungi incertae sedis</taxon>
        <taxon>Zoopagomycota</taxon>
        <taxon>Kickxellomycotina</taxon>
        <taxon>Harpellomycetes</taxon>
        <taxon>Harpellales</taxon>
        <taxon>Legeriomycetaceae</taxon>
        <taxon>Smittium</taxon>
    </lineage>
</organism>
<evidence type="ECO:0000256" key="4">
    <source>
        <dbReference type="ARBA" id="ARBA00022516"/>
    </source>
</evidence>
<dbReference type="PANTHER" id="PTHR21257">
    <property type="entry name" value="DELTA(14)-STEROL REDUCTASE"/>
    <property type="match status" value="1"/>
</dbReference>
<comment type="subcellular location">
    <subcellularLocation>
        <location evidence="1">Endoplasmic reticulum membrane</location>
        <topology evidence="1">Multi-pass membrane protein</topology>
    </subcellularLocation>
</comment>
<evidence type="ECO:0000256" key="20">
    <source>
        <dbReference type="ARBA" id="ARBA00042688"/>
    </source>
</evidence>
<dbReference type="InterPro" id="IPR018083">
    <property type="entry name" value="Sterol_reductase_CS"/>
</dbReference>
<dbReference type="Proteomes" id="UP000245609">
    <property type="component" value="Unassembled WGS sequence"/>
</dbReference>
<feature type="transmembrane region" description="Helical" evidence="23">
    <location>
        <begin position="157"/>
        <end position="177"/>
    </location>
</feature>
<evidence type="ECO:0000256" key="18">
    <source>
        <dbReference type="ARBA" id="ARBA00038851"/>
    </source>
</evidence>
<keyword evidence="11 23" id="KW-1133">Transmembrane helix</keyword>
<keyword evidence="9" id="KW-0521">NADP</keyword>
<comment type="catalytic activity">
    <reaction evidence="22">
        <text>7-dehydrodesmosterol + NADPH + H(+) = desmosterol + NADP(+)</text>
        <dbReference type="Rhea" id="RHEA:46740"/>
        <dbReference type="ChEBI" id="CHEBI:15378"/>
        <dbReference type="ChEBI" id="CHEBI:17737"/>
        <dbReference type="ChEBI" id="CHEBI:27910"/>
        <dbReference type="ChEBI" id="CHEBI:57783"/>
        <dbReference type="ChEBI" id="CHEBI:58349"/>
    </reaction>
    <physiologicalReaction direction="left-to-right" evidence="22">
        <dbReference type="Rhea" id="RHEA:46741"/>
    </physiologicalReaction>
</comment>
<protein>
    <recommendedName>
        <fullName evidence="19">7-dehydrocholesterol reductase</fullName>
        <ecNumber evidence="18">1.3.1.21</ecNumber>
    </recommendedName>
    <alternativeName>
        <fullName evidence="20">Sterol Delta(7)-reductase</fullName>
    </alternativeName>
</protein>
<evidence type="ECO:0000256" key="15">
    <source>
        <dbReference type="ARBA" id="ARBA00023136"/>
    </source>
</evidence>
<comment type="similarity">
    <text evidence="3">Belongs to the ERG4/ERG24 family.</text>
</comment>
<evidence type="ECO:0000256" key="16">
    <source>
        <dbReference type="ARBA" id="ARBA00023166"/>
    </source>
</evidence>
<dbReference type="AlphaFoldDB" id="A0A2T9ZCF7"/>
<dbReference type="GO" id="GO:0005789">
    <property type="term" value="C:endoplasmic reticulum membrane"/>
    <property type="evidence" value="ECO:0007669"/>
    <property type="project" value="UniProtKB-SubCell"/>
</dbReference>
<keyword evidence="14" id="KW-0443">Lipid metabolism</keyword>
<evidence type="ECO:0000256" key="12">
    <source>
        <dbReference type="ARBA" id="ARBA00023002"/>
    </source>
</evidence>
<dbReference type="OrthoDB" id="5326588at2759"/>
<feature type="transmembrane region" description="Helical" evidence="23">
    <location>
        <begin position="281"/>
        <end position="299"/>
    </location>
</feature>
<evidence type="ECO:0000256" key="22">
    <source>
        <dbReference type="ARBA" id="ARBA00047826"/>
    </source>
</evidence>
<evidence type="ECO:0000256" key="23">
    <source>
        <dbReference type="SAM" id="Phobius"/>
    </source>
</evidence>
<evidence type="ECO:0000256" key="7">
    <source>
        <dbReference type="ARBA" id="ARBA00022778"/>
    </source>
</evidence>
<evidence type="ECO:0000256" key="8">
    <source>
        <dbReference type="ARBA" id="ARBA00022824"/>
    </source>
</evidence>
<feature type="transmembrane region" description="Helical" evidence="23">
    <location>
        <begin position="21"/>
        <end position="43"/>
    </location>
</feature>
<evidence type="ECO:0000256" key="9">
    <source>
        <dbReference type="ARBA" id="ARBA00022857"/>
    </source>
</evidence>
<evidence type="ECO:0000256" key="11">
    <source>
        <dbReference type="ARBA" id="ARBA00022989"/>
    </source>
</evidence>
<keyword evidence="5" id="KW-0153">Cholesterol metabolism</keyword>
<keyword evidence="4" id="KW-0444">Lipid biosynthesis</keyword>
<keyword evidence="6 23" id="KW-0812">Transmembrane</keyword>
<keyword evidence="12" id="KW-0560">Oxidoreductase</keyword>
<dbReference type="PANTHER" id="PTHR21257:SF38">
    <property type="entry name" value="7-DEHYDROCHOLESTEROL REDUCTASE"/>
    <property type="match status" value="1"/>
</dbReference>
<comment type="caution">
    <text evidence="24">The sequence shown here is derived from an EMBL/GenBank/DDBJ whole genome shotgun (WGS) entry which is preliminary data.</text>
</comment>
<proteinExistence type="inferred from homology"/>
<reference evidence="24 25" key="1">
    <citation type="journal article" date="2018" name="MBio">
        <title>Comparative Genomics Reveals the Core Gene Toolbox for the Fungus-Insect Symbiosis.</title>
        <authorList>
            <person name="Wang Y."/>
            <person name="Stata M."/>
            <person name="Wang W."/>
            <person name="Stajich J.E."/>
            <person name="White M.M."/>
            <person name="Moncalvo J.M."/>
        </authorList>
    </citation>
    <scope>NUCLEOTIDE SEQUENCE [LARGE SCALE GENOMIC DNA]</scope>
    <source>
        <strain evidence="24 25">SC-DP-2</strain>
    </source>
</reference>
<name>A0A2T9ZCF7_9FUNG</name>
<keyword evidence="8" id="KW-0256">Endoplasmic reticulum</keyword>
<dbReference type="Gene3D" id="1.20.120.1630">
    <property type="match status" value="1"/>
</dbReference>
<evidence type="ECO:0000256" key="6">
    <source>
        <dbReference type="ARBA" id="ARBA00022692"/>
    </source>
</evidence>
<feature type="transmembrane region" description="Helical" evidence="23">
    <location>
        <begin position="129"/>
        <end position="151"/>
    </location>
</feature>
<evidence type="ECO:0000256" key="21">
    <source>
        <dbReference type="ARBA" id="ARBA00047795"/>
    </source>
</evidence>
<evidence type="ECO:0000256" key="10">
    <source>
        <dbReference type="ARBA" id="ARBA00022955"/>
    </source>
</evidence>
<evidence type="ECO:0000256" key="13">
    <source>
        <dbReference type="ARBA" id="ARBA00023011"/>
    </source>
</evidence>
<evidence type="ECO:0000256" key="1">
    <source>
        <dbReference type="ARBA" id="ARBA00004477"/>
    </source>
</evidence>
<evidence type="ECO:0000256" key="17">
    <source>
        <dbReference type="ARBA" id="ARBA00023221"/>
    </source>
</evidence>
<dbReference type="PROSITE" id="PS01018">
    <property type="entry name" value="STEROL_REDUCT_2"/>
    <property type="match status" value="1"/>
</dbReference>
<sequence length="457" mass="52115">MSSTKLQSPEIKTTREIWGRAHKISGLIGFISAALLILTPFWVSYLWISCTHYHCAIRSPLDELLATNSASAAVSLLKSKLPAYDAEATRIYLGWLAFQVLMYYIVPGKVGYGQRTPAGHILKYTVNGLNVWVITHILFIGLGLAGVFRLSVIADHWGGLLIITNVCGYILAAFAYIKANLFPTHDRDVKFSGNILYDIFMGVELNPRIKDFDFKLFFNGRPGIIAWTLINLSFGAAQYYQLGYVTNSMILLNILHAIYVVDFFYFEDWYLRTIDIAHDHFGYYLAWGDLVWLPFTYTLQSHYAYRNPVDLSPVEFSLILALGLIGYYIFRNANNQKDVVRKLNGNANIWGSPATFISASYSTGDKKTSKSILLTSGFWGISRHFNYIGDLLMCTAFGASVCGLKQFHFMPYYYLLYMTVLLVHRIQRDHSRCSAKYGIYWDQYCKVVPYKLIPYVF</sequence>
<dbReference type="PROSITE" id="PS01017">
    <property type="entry name" value="STEROL_REDUCT_1"/>
    <property type="match status" value="1"/>
</dbReference>
<evidence type="ECO:0000256" key="14">
    <source>
        <dbReference type="ARBA" id="ARBA00023098"/>
    </source>
</evidence>
<dbReference type="EMBL" id="MBFS01000532">
    <property type="protein sequence ID" value="PVV02279.1"/>
    <property type="molecule type" value="Genomic_DNA"/>
</dbReference>
<evidence type="ECO:0000313" key="24">
    <source>
        <dbReference type="EMBL" id="PVV02279.1"/>
    </source>
</evidence>
<keyword evidence="10" id="KW-0752">Steroid biosynthesis</keyword>